<reference evidence="2" key="1">
    <citation type="submission" date="2015-04" db="UniProtKB">
        <authorList>
            <consortium name="EnsemblPlants"/>
        </authorList>
    </citation>
    <scope>IDENTIFICATION</scope>
</reference>
<dbReference type="Proteomes" id="UP000026961">
    <property type="component" value="Chromosome 7"/>
</dbReference>
<dbReference type="HOGENOM" id="CLU_2675122_0_0_1"/>
<sequence length="75" mass="8735">MSRRSRRYEVDERTPAQDSAELGADEAPASSRWIRRPLSRFIWIWAKPLAAELGPGCTTAPARRRRWIRDREARA</sequence>
<proteinExistence type="predicted"/>
<accession>A0A0E0AKD3</accession>
<dbReference type="AlphaFoldDB" id="A0A0E0AKD3"/>
<protein>
    <submittedName>
        <fullName evidence="2">Uncharacterized protein</fullName>
    </submittedName>
</protein>
<name>A0A0E0AKD3_9ORYZ</name>
<keyword evidence="3" id="KW-1185">Reference proteome</keyword>
<reference evidence="2" key="2">
    <citation type="submission" date="2018-05" db="EMBL/GenBank/DDBJ databases">
        <title>OgluRS3 (Oryza glumaepatula Reference Sequence Version 3).</title>
        <authorList>
            <person name="Zhang J."/>
            <person name="Kudrna D."/>
            <person name="Lee S."/>
            <person name="Talag J."/>
            <person name="Welchert J."/>
            <person name="Wing R.A."/>
        </authorList>
    </citation>
    <scope>NUCLEOTIDE SEQUENCE [LARGE SCALE GENOMIC DNA]</scope>
</reference>
<evidence type="ECO:0000313" key="2">
    <source>
        <dbReference type="EnsemblPlants" id="OGLUM07G15390.1"/>
    </source>
</evidence>
<feature type="region of interest" description="Disordered" evidence="1">
    <location>
        <begin position="1"/>
        <end position="30"/>
    </location>
</feature>
<dbReference type="EnsemblPlants" id="OGLUM07G15390.1">
    <property type="protein sequence ID" value="OGLUM07G15390.1"/>
    <property type="gene ID" value="OGLUM07G15390"/>
</dbReference>
<evidence type="ECO:0000313" key="3">
    <source>
        <dbReference type="Proteomes" id="UP000026961"/>
    </source>
</evidence>
<dbReference type="Gramene" id="OGLUM07G15390.1">
    <property type="protein sequence ID" value="OGLUM07G15390.1"/>
    <property type="gene ID" value="OGLUM07G15390"/>
</dbReference>
<organism evidence="2">
    <name type="scientific">Oryza glumipatula</name>
    <dbReference type="NCBI Taxonomy" id="40148"/>
    <lineage>
        <taxon>Eukaryota</taxon>
        <taxon>Viridiplantae</taxon>
        <taxon>Streptophyta</taxon>
        <taxon>Embryophyta</taxon>
        <taxon>Tracheophyta</taxon>
        <taxon>Spermatophyta</taxon>
        <taxon>Magnoliopsida</taxon>
        <taxon>Liliopsida</taxon>
        <taxon>Poales</taxon>
        <taxon>Poaceae</taxon>
        <taxon>BOP clade</taxon>
        <taxon>Oryzoideae</taxon>
        <taxon>Oryzeae</taxon>
        <taxon>Oryzinae</taxon>
        <taxon>Oryza</taxon>
    </lineage>
</organism>
<evidence type="ECO:0000256" key="1">
    <source>
        <dbReference type="SAM" id="MobiDB-lite"/>
    </source>
</evidence>